<dbReference type="Pfam" id="PF01121">
    <property type="entry name" value="CoaE"/>
    <property type="match status" value="1"/>
</dbReference>
<evidence type="ECO:0000256" key="1">
    <source>
        <dbReference type="ARBA" id="ARBA00009018"/>
    </source>
</evidence>
<feature type="binding site" evidence="5">
    <location>
        <begin position="19"/>
        <end position="24"/>
    </location>
    <ligand>
        <name>ATP</name>
        <dbReference type="ChEBI" id="CHEBI:30616"/>
    </ligand>
</feature>
<dbReference type="GO" id="GO:0015937">
    <property type="term" value="P:coenzyme A biosynthetic process"/>
    <property type="evidence" value="ECO:0007669"/>
    <property type="project" value="UniProtKB-UniRule"/>
</dbReference>
<dbReference type="HAMAP" id="MF_00376">
    <property type="entry name" value="Dephospho_CoA_kinase"/>
    <property type="match status" value="1"/>
</dbReference>
<dbReference type="PANTHER" id="PTHR10695:SF46">
    <property type="entry name" value="BIFUNCTIONAL COENZYME A SYNTHASE-RELATED"/>
    <property type="match status" value="1"/>
</dbReference>
<dbReference type="CDD" id="cd02022">
    <property type="entry name" value="DPCK"/>
    <property type="match status" value="1"/>
</dbReference>
<keyword evidence="8" id="KW-1185">Reference proteome</keyword>
<keyword evidence="2 5" id="KW-0547">Nucleotide-binding</keyword>
<dbReference type="KEGG" id="phm:PSMK_07350"/>
<dbReference type="GO" id="GO:0005737">
    <property type="term" value="C:cytoplasm"/>
    <property type="evidence" value="ECO:0007669"/>
    <property type="project" value="UniProtKB-SubCell"/>
</dbReference>
<name>I0ICA6_PHYMF</name>
<keyword evidence="3 5" id="KW-0067">ATP-binding</keyword>
<dbReference type="eggNOG" id="COG0237">
    <property type="taxonomic scope" value="Bacteria"/>
</dbReference>
<proteinExistence type="inferred from homology"/>
<accession>I0ICA6</accession>
<dbReference type="InterPro" id="IPR001977">
    <property type="entry name" value="Depp_CoAkinase"/>
</dbReference>
<keyword evidence="5 7" id="KW-0418">Kinase</keyword>
<keyword evidence="5" id="KW-0963">Cytoplasm</keyword>
<comment type="similarity">
    <text evidence="1 5">Belongs to the CoaE family.</text>
</comment>
<sequence length="205" mass="21480">MSAQDGRVLPIVGLAGAPGSGKSAVAELLRGLGGVVVDADRLAREAAEAPEVRDAVRGWWGPGVLEEDGSLDRAAVAAIVFERPGARRRLEGLIHPRVAAGRERIHAEAAADPAARFLVEDCPLLVESGLAAGCDEVWLVEAPFETRRDRVAHRGWDAEQLRRRDAAQASPRRRRAAATRVLRNGGGPADLAAAVADAAAGMGIA</sequence>
<dbReference type="PROSITE" id="PS51219">
    <property type="entry name" value="DPCK"/>
    <property type="match status" value="1"/>
</dbReference>
<dbReference type="NCBIfam" id="TIGR00152">
    <property type="entry name" value="dephospho-CoA kinase"/>
    <property type="match status" value="1"/>
</dbReference>
<protein>
    <recommendedName>
        <fullName evidence="5 6">Dephospho-CoA kinase</fullName>
        <ecNumber evidence="5 6">2.7.1.24</ecNumber>
    </recommendedName>
    <alternativeName>
        <fullName evidence="5">Dephosphocoenzyme A kinase</fullName>
    </alternativeName>
</protein>
<dbReference type="Proteomes" id="UP000007881">
    <property type="component" value="Chromosome"/>
</dbReference>
<dbReference type="STRING" id="1142394.PSMK_07350"/>
<evidence type="ECO:0000256" key="6">
    <source>
        <dbReference type="NCBIfam" id="TIGR00152"/>
    </source>
</evidence>
<comment type="pathway">
    <text evidence="5">Cofactor biosynthesis; coenzyme A biosynthesis; CoA from (R)-pantothenate: step 5/5.</text>
</comment>
<dbReference type="RefSeq" id="WP_014436114.1">
    <property type="nucleotide sequence ID" value="NC_017080.1"/>
</dbReference>
<dbReference type="EMBL" id="AP012338">
    <property type="protein sequence ID" value="BAM02894.1"/>
    <property type="molecule type" value="Genomic_DNA"/>
</dbReference>
<keyword evidence="5 7" id="KW-0808">Transferase</keyword>
<comment type="catalytic activity">
    <reaction evidence="5">
        <text>3'-dephospho-CoA + ATP = ADP + CoA + H(+)</text>
        <dbReference type="Rhea" id="RHEA:18245"/>
        <dbReference type="ChEBI" id="CHEBI:15378"/>
        <dbReference type="ChEBI" id="CHEBI:30616"/>
        <dbReference type="ChEBI" id="CHEBI:57287"/>
        <dbReference type="ChEBI" id="CHEBI:57328"/>
        <dbReference type="ChEBI" id="CHEBI:456216"/>
        <dbReference type="EC" id="2.7.1.24"/>
    </reaction>
</comment>
<dbReference type="SUPFAM" id="SSF52540">
    <property type="entry name" value="P-loop containing nucleoside triphosphate hydrolases"/>
    <property type="match status" value="1"/>
</dbReference>
<dbReference type="AlphaFoldDB" id="I0ICA6"/>
<dbReference type="UniPathway" id="UPA00241">
    <property type="reaction ID" value="UER00356"/>
</dbReference>
<evidence type="ECO:0000256" key="2">
    <source>
        <dbReference type="ARBA" id="ARBA00022741"/>
    </source>
</evidence>
<evidence type="ECO:0000313" key="7">
    <source>
        <dbReference type="EMBL" id="BAM02894.1"/>
    </source>
</evidence>
<dbReference type="GO" id="GO:0004140">
    <property type="term" value="F:dephospho-CoA kinase activity"/>
    <property type="evidence" value="ECO:0007669"/>
    <property type="project" value="UniProtKB-UniRule"/>
</dbReference>
<organism evidence="7 8">
    <name type="scientific">Phycisphaera mikurensis (strain NBRC 102666 / KCTC 22515 / FYK2301M01)</name>
    <dbReference type="NCBI Taxonomy" id="1142394"/>
    <lineage>
        <taxon>Bacteria</taxon>
        <taxon>Pseudomonadati</taxon>
        <taxon>Planctomycetota</taxon>
        <taxon>Phycisphaerae</taxon>
        <taxon>Phycisphaerales</taxon>
        <taxon>Phycisphaeraceae</taxon>
        <taxon>Phycisphaera</taxon>
    </lineage>
</organism>
<evidence type="ECO:0000256" key="3">
    <source>
        <dbReference type="ARBA" id="ARBA00022840"/>
    </source>
</evidence>
<comment type="function">
    <text evidence="5">Catalyzes the phosphorylation of the 3'-hydroxyl group of dephosphocoenzyme A to form coenzyme A.</text>
</comment>
<dbReference type="PANTHER" id="PTHR10695">
    <property type="entry name" value="DEPHOSPHO-COA KINASE-RELATED"/>
    <property type="match status" value="1"/>
</dbReference>
<reference evidence="7 8" key="1">
    <citation type="submission" date="2012-02" db="EMBL/GenBank/DDBJ databases">
        <title>Complete genome sequence of Phycisphaera mikurensis NBRC 102666.</title>
        <authorList>
            <person name="Ankai A."/>
            <person name="Hosoyama A."/>
            <person name="Terui Y."/>
            <person name="Sekine M."/>
            <person name="Fukai R."/>
            <person name="Kato Y."/>
            <person name="Nakamura S."/>
            <person name="Yamada-Narita S."/>
            <person name="Kawakoshi A."/>
            <person name="Fukunaga Y."/>
            <person name="Yamazaki S."/>
            <person name="Fujita N."/>
        </authorList>
    </citation>
    <scope>NUCLEOTIDE SEQUENCE [LARGE SCALE GENOMIC DNA]</scope>
    <source>
        <strain evidence="8">NBRC 102666 / KCTC 22515 / FYK2301M01</strain>
    </source>
</reference>
<dbReference type="InterPro" id="IPR027417">
    <property type="entry name" value="P-loop_NTPase"/>
</dbReference>
<dbReference type="HOGENOM" id="CLU_057180_1_1_0"/>
<dbReference type="Gene3D" id="3.40.50.300">
    <property type="entry name" value="P-loop containing nucleotide triphosphate hydrolases"/>
    <property type="match status" value="1"/>
</dbReference>
<evidence type="ECO:0000256" key="5">
    <source>
        <dbReference type="HAMAP-Rule" id="MF_00376"/>
    </source>
</evidence>
<evidence type="ECO:0000256" key="4">
    <source>
        <dbReference type="ARBA" id="ARBA00022993"/>
    </source>
</evidence>
<evidence type="ECO:0000313" key="8">
    <source>
        <dbReference type="Proteomes" id="UP000007881"/>
    </source>
</evidence>
<comment type="subcellular location">
    <subcellularLocation>
        <location evidence="5">Cytoplasm</location>
    </subcellularLocation>
</comment>
<dbReference type="EC" id="2.7.1.24" evidence="5 6"/>
<gene>
    <name evidence="5 7" type="primary">coaE</name>
    <name evidence="7" type="ordered locus">PSMK_07350</name>
</gene>
<keyword evidence="4 5" id="KW-0173">Coenzyme A biosynthesis</keyword>
<dbReference type="GO" id="GO:0005524">
    <property type="term" value="F:ATP binding"/>
    <property type="evidence" value="ECO:0007669"/>
    <property type="project" value="UniProtKB-UniRule"/>
</dbReference>